<evidence type="ECO:0000256" key="2">
    <source>
        <dbReference type="ARBA" id="ARBA00006370"/>
    </source>
</evidence>
<evidence type="ECO:0000313" key="11">
    <source>
        <dbReference type="Proteomes" id="UP001642483"/>
    </source>
</evidence>
<name>A0ABP0GN77_CLALP</name>
<dbReference type="SMART" id="SM00737">
    <property type="entry name" value="ML"/>
    <property type="match status" value="1"/>
</dbReference>
<dbReference type="PANTHER" id="PTHR11306:SF68">
    <property type="entry name" value="NPC INTRACELLULAR CHOLESTEROL TRANSPORTER 2"/>
    <property type="match status" value="1"/>
</dbReference>
<sequence length="151" mass="16558">MKYLLLAIGFLAIYNVVRCEITVKDCGSKVGKINKVNVSNCAKSPCNLQQGKKYTVNVTFTINEASDKAFAKVYGIVDSVAVPFPLNQPNACIASGLKCPLKMGNTYTYTSTLSVLKEYPAIKVVVQWELFDAKENGNMIFCFETPIQVVG</sequence>
<evidence type="ECO:0000256" key="1">
    <source>
        <dbReference type="ARBA" id="ARBA00004613"/>
    </source>
</evidence>
<dbReference type="PANTHER" id="PTHR11306">
    <property type="entry name" value="NIEMANN PICK TYPE C2 PROTEIN NPC2-RELATED"/>
    <property type="match status" value="1"/>
</dbReference>
<keyword evidence="5 8" id="KW-0732">Signal</keyword>
<comment type="similarity">
    <text evidence="2">Belongs to the NPC2 family.</text>
</comment>
<gene>
    <name evidence="10" type="ORF">CVLEPA_LOCUS24857</name>
</gene>
<comment type="caution">
    <text evidence="10">The sequence shown here is derived from an EMBL/GenBank/DDBJ whole genome shotgun (WGS) entry which is preliminary data.</text>
</comment>
<accession>A0ABP0GN77</accession>
<keyword evidence="11" id="KW-1185">Reference proteome</keyword>
<organism evidence="10 11">
    <name type="scientific">Clavelina lepadiformis</name>
    <name type="common">Light-bulb sea squirt</name>
    <name type="synonym">Ascidia lepadiformis</name>
    <dbReference type="NCBI Taxonomy" id="159417"/>
    <lineage>
        <taxon>Eukaryota</taxon>
        <taxon>Metazoa</taxon>
        <taxon>Chordata</taxon>
        <taxon>Tunicata</taxon>
        <taxon>Ascidiacea</taxon>
        <taxon>Aplousobranchia</taxon>
        <taxon>Clavelinidae</taxon>
        <taxon>Clavelina</taxon>
    </lineage>
</organism>
<dbReference type="CDD" id="cd00916">
    <property type="entry name" value="Npc2_like"/>
    <property type="match status" value="1"/>
</dbReference>
<evidence type="ECO:0000256" key="6">
    <source>
        <dbReference type="ARBA" id="ARBA00023157"/>
    </source>
</evidence>
<evidence type="ECO:0000256" key="5">
    <source>
        <dbReference type="ARBA" id="ARBA00022729"/>
    </source>
</evidence>
<evidence type="ECO:0000259" key="9">
    <source>
        <dbReference type="SMART" id="SM00737"/>
    </source>
</evidence>
<keyword evidence="4" id="KW-0964">Secreted</keyword>
<dbReference type="SUPFAM" id="SSF81296">
    <property type="entry name" value="E set domains"/>
    <property type="match status" value="1"/>
</dbReference>
<dbReference type="InterPro" id="IPR039670">
    <property type="entry name" value="NPC2-like"/>
</dbReference>
<dbReference type="Pfam" id="PF02221">
    <property type="entry name" value="E1_DerP2_DerF2"/>
    <property type="match status" value="1"/>
</dbReference>
<protein>
    <recommendedName>
        <fullName evidence="3">NPC intracellular cholesterol transporter 2</fullName>
    </recommendedName>
    <alternativeName>
        <fullName evidence="7">Epididymal secretory protein E1</fullName>
    </alternativeName>
</protein>
<dbReference type="InterPro" id="IPR014756">
    <property type="entry name" value="Ig_E-set"/>
</dbReference>
<comment type="subcellular location">
    <subcellularLocation>
        <location evidence="1">Secreted</location>
    </subcellularLocation>
</comment>
<dbReference type="EMBL" id="CAWYQH010000130">
    <property type="protein sequence ID" value="CAK8692114.1"/>
    <property type="molecule type" value="Genomic_DNA"/>
</dbReference>
<evidence type="ECO:0000256" key="7">
    <source>
        <dbReference type="ARBA" id="ARBA00032516"/>
    </source>
</evidence>
<evidence type="ECO:0000256" key="4">
    <source>
        <dbReference type="ARBA" id="ARBA00022525"/>
    </source>
</evidence>
<dbReference type="Proteomes" id="UP001642483">
    <property type="component" value="Unassembled WGS sequence"/>
</dbReference>
<evidence type="ECO:0000313" key="10">
    <source>
        <dbReference type="EMBL" id="CAK8692114.1"/>
    </source>
</evidence>
<reference evidence="10 11" key="1">
    <citation type="submission" date="2024-02" db="EMBL/GenBank/DDBJ databases">
        <authorList>
            <person name="Daric V."/>
            <person name="Darras S."/>
        </authorList>
    </citation>
    <scope>NUCLEOTIDE SEQUENCE [LARGE SCALE GENOMIC DNA]</scope>
</reference>
<keyword evidence="6" id="KW-1015">Disulfide bond</keyword>
<feature type="chain" id="PRO_5047082239" description="NPC intracellular cholesterol transporter 2" evidence="8">
    <location>
        <begin position="20"/>
        <end position="151"/>
    </location>
</feature>
<evidence type="ECO:0000256" key="8">
    <source>
        <dbReference type="SAM" id="SignalP"/>
    </source>
</evidence>
<dbReference type="Gene3D" id="2.60.40.770">
    <property type="match status" value="1"/>
</dbReference>
<feature type="signal peptide" evidence="8">
    <location>
        <begin position="1"/>
        <end position="19"/>
    </location>
</feature>
<evidence type="ECO:0000256" key="3">
    <source>
        <dbReference type="ARBA" id="ARBA00021477"/>
    </source>
</evidence>
<dbReference type="InterPro" id="IPR033916">
    <property type="entry name" value="ML_Npc2-like"/>
</dbReference>
<proteinExistence type="inferred from homology"/>
<dbReference type="InterPro" id="IPR003172">
    <property type="entry name" value="ML_dom"/>
</dbReference>
<feature type="domain" description="MD-2-related lipid-recognition" evidence="9">
    <location>
        <begin position="23"/>
        <end position="147"/>
    </location>
</feature>